<feature type="domain" description="Arrestin C-terminal-like" evidence="3">
    <location>
        <begin position="91"/>
        <end position="217"/>
    </location>
</feature>
<dbReference type="RefSeq" id="XP_031421532.1">
    <property type="nucleotide sequence ID" value="XM_031565672.1"/>
</dbReference>
<name>A0A6P8FE73_CLUHA</name>
<dbReference type="InterPro" id="IPR011021">
    <property type="entry name" value="Arrestin-like_N"/>
</dbReference>
<evidence type="ECO:0000313" key="5">
    <source>
        <dbReference type="RefSeq" id="XP_031421532.1"/>
    </source>
</evidence>
<dbReference type="SUPFAM" id="SSF81296">
    <property type="entry name" value="E set domains"/>
    <property type="match status" value="2"/>
</dbReference>
<proteinExistence type="inferred from homology"/>
<dbReference type="GO" id="GO:0005886">
    <property type="term" value="C:plasma membrane"/>
    <property type="evidence" value="ECO:0007669"/>
    <property type="project" value="TreeGrafter"/>
</dbReference>
<dbReference type="InterPro" id="IPR011022">
    <property type="entry name" value="Arrestin_C-like"/>
</dbReference>
<evidence type="ECO:0000259" key="3">
    <source>
        <dbReference type="SMART" id="SM01017"/>
    </source>
</evidence>
<evidence type="ECO:0000256" key="2">
    <source>
        <dbReference type="SAM" id="MobiDB-lite"/>
    </source>
</evidence>
<dbReference type="GO" id="GO:0007399">
    <property type="term" value="P:nervous system development"/>
    <property type="evidence" value="ECO:0007669"/>
    <property type="project" value="UniProtKB-ARBA"/>
</dbReference>
<dbReference type="Proteomes" id="UP000515152">
    <property type="component" value="Chromosome 4"/>
</dbReference>
<accession>A0A6P8FE73</accession>
<dbReference type="Pfam" id="PF00339">
    <property type="entry name" value="Arrestin_N"/>
    <property type="match status" value="1"/>
</dbReference>
<comment type="similarity">
    <text evidence="1">Belongs to the arrestin family.</text>
</comment>
<dbReference type="AlphaFoldDB" id="A0A6P8FE73"/>
<evidence type="ECO:0000256" key="1">
    <source>
        <dbReference type="ARBA" id="ARBA00005298"/>
    </source>
</evidence>
<evidence type="ECO:0000313" key="4">
    <source>
        <dbReference type="Proteomes" id="UP000515152"/>
    </source>
</evidence>
<dbReference type="KEGG" id="char:105911408"/>
<sequence length="247" mass="28122">MYLTLTGAVDLGHGRHVYPFTFQLPNKDMPSSFKGCHGKIRYKLLAKLNRSMHVPKKAETHFTFVSKANMADPELMSPQYGSKDKEVKVFAYGNVSMNVSTERTGYHQGEDVAVIAEIVNNSTHRVVPKFYVYQKQSFFARGRRRVVTKDILKEKGQLPLDSSTRRTLTQNLAIPQEITNSILNCRILRVEYRIKAVLDIPMARDPHVKLPLVVLPQQDDGSTSKERAARPETVNSPEKNSHHYGWK</sequence>
<dbReference type="SMART" id="SM01017">
    <property type="entry name" value="Arrestin_C"/>
    <property type="match status" value="1"/>
</dbReference>
<dbReference type="InterPro" id="IPR014752">
    <property type="entry name" value="Arrestin-like_C"/>
</dbReference>
<dbReference type="GO" id="GO:0015031">
    <property type="term" value="P:protein transport"/>
    <property type="evidence" value="ECO:0007669"/>
    <property type="project" value="TreeGrafter"/>
</dbReference>
<gene>
    <name evidence="5" type="primary">zgc:110353</name>
</gene>
<reference evidence="5" key="1">
    <citation type="submission" date="2025-08" db="UniProtKB">
        <authorList>
            <consortium name="RefSeq"/>
        </authorList>
    </citation>
    <scope>IDENTIFICATION</scope>
</reference>
<dbReference type="Gene3D" id="2.60.40.640">
    <property type="match status" value="2"/>
</dbReference>
<dbReference type="InterPro" id="IPR014756">
    <property type="entry name" value="Ig_E-set"/>
</dbReference>
<dbReference type="Pfam" id="PF02752">
    <property type="entry name" value="Arrestin_C"/>
    <property type="match status" value="1"/>
</dbReference>
<dbReference type="PANTHER" id="PTHR11188:SF135">
    <property type="entry name" value="ARRESTIN DOMAIN CONTAINING 3-LIKE-RELATED"/>
    <property type="match status" value="1"/>
</dbReference>
<protein>
    <submittedName>
        <fullName evidence="5">Arrestin domain-containing protein 3 isoform X1</fullName>
    </submittedName>
</protein>
<organism evidence="4 5">
    <name type="scientific">Clupea harengus</name>
    <name type="common">Atlantic herring</name>
    <dbReference type="NCBI Taxonomy" id="7950"/>
    <lineage>
        <taxon>Eukaryota</taxon>
        <taxon>Metazoa</taxon>
        <taxon>Chordata</taxon>
        <taxon>Craniata</taxon>
        <taxon>Vertebrata</taxon>
        <taxon>Euteleostomi</taxon>
        <taxon>Actinopterygii</taxon>
        <taxon>Neopterygii</taxon>
        <taxon>Teleostei</taxon>
        <taxon>Clupei</taxon>
        <taxon>Clupeiformes</taxon>
        <taxon>Clupeoidei</taxon>
        <taxon>Clupeidae</taxon>
        <taxon>Clupea</taxon>
    </lineage>
</organism>
<dbReference type="GO" id="GO:0005737">
    <property type="term" value="C:cytoplasm"/>
    <property type="evidence" value="ECO:0007669"/>
    <property type="project" value="TreeGrafter"/>
</dbReference>
<dbReference type="OrthoDB" id="2333384at2759"/>
<dbReference type="GeneID" id="105911408"/>
<dbReference type="PANTHER" id="PTHR11188">
    <property type="entry name" value="ARRESTIN DOMAIN CONTAINING PROTEIN"/>
    <property type="match status" value="1"/>
</dbReference>
<feature type="region of interest" description="Disordered" evidence="2">
    <location>
        <begin position="214"/>
        <end position="247"/>
    </location>
</feature>
<keyword evidence="4" id="KW-1185">Reference proteome</keyword>
<dbReference type="InterPro" id="IPR050357">
    <property type="entry name" value="Arrestin_domain-protein"/>
</dbReference>